<evidence type="ECO:0000256" key="9">
    <source>
        <dbReference type="ARBA" id="ARBA00023136"/>
    </source>
</evidence>
<evidence type="ECO:0000256" key="8">
    <source>
        <dbReference type="ARBA" id="ARBA00022927"/>
    </source>
</evidence>
<keyword evidence="12" id="KW-0969">Cilium</keyword>
<evidence type="ECO:0000313" key="13">
    <source>
        <dbReference type="Proteomes" id="UP001595969"/>
    </source>
</evidence>
<evidence type="ECO:0000256" key="10">
    <source>
        <dbReference type="ARBA" id="ARBA00023225"/>
    </source>
</evidence>
<dbReference type="Proteomes" id="UP001595969">
    <property type="component" value="Unassembled WGS sequence"/>
</dbReference>
<keyword evidence="13" id="KW-1185">Reference proteome</keyword>
<evidence type="ECO:0000256" key="7">
    <source>
        <dbReference type="ARBA" id="ARBA00022795"/>
    </source>
</evidence>
<reference evidence="13" key="1">
    <citation type="journal article" date="2019" name="Int. J. Syst. Evol. Microbiol.">
        <title>The Global Catalogue of Microorganisms (GCM) 10K type strain sequencing project: providing services to taxonomists for standard genome sequencing and annotation.</title>
        <authorList>
            <consortium name="The Broad Institute Genomics Platform"/>
            <consortium name="The Broad Institute Genome Sequencing Center for Infectious Disease"/>
            <person name="Wu L."/>
            <person name="Ma J."/>
        </authorList>
    </citation>
    <scope>NUCLEOTIDE SEQUENCE [LARGE SCALE GENOMIC DNA]</scope>
    <source>
        <strain evidence="13">CGMCC 1.19032</strain>
    </source>
</reference>
<keyword evidence="8" id="KW-0653">Protein transport</keyword>
<keyword evidence="9" id="KW-0472">Membrane</keyword>
<evidence type="ECO:0000256" key="11">
    <source>
        <dbReference type="SAM" id="Coils"/>
    </source>
</evidence>
<evidence type="ECO:0000256" key="3">
    <source>
        <dbReference type="ARBA" id="ARBA00020392"/>
    </source>
</evidence>
<evidence type="ECO:0000256" key="2">
    <source>
        <dbReference type="ARBA" id="ARBA00010004"/>
    </source>
</evidence>
<keyword evidence="10" id="KW-1006">Bacterial flagellum protein export</keyword>
<feature type="coiled-coil region" evidence="11">
    <location>
        <begin position="96"/>
        <end position="126"/>
    </location>
</feature>
<keyword evidence="5" id="KW-1003">Cell membrane</keyword>
<comment type="similarity">
    <text evidence="2">Belongs to the FliJ family.</text>
</comment>
<evidence type="ECO:0000313" key="12">
    <source>
        <dbReference type="EMBL" id="MFC4719876.1"/>
    </source>
</evidence>
<comment type="subcellular location">
    <subcellularLocation>
        <location evidence="1">Cell membrane</location>
        <topology evidence="1">Peripheral membrane protein</topology>
        <orientation evidence="1">Cytoplasmic side</orientation>
    </subcellularLocation>
</comment>
<dbReference type="NCBIfam" id="TIGR02473">
    <property type="entry name" value="flagell_FliJ"/>
    <property type="match status" value="1"/>
</dbReference>
<organism evidence="12 13">
    <name type="scientific">Enterococcus lemanii</name>
    <dbReference type="NCBI Taxonomy" id="1159752"/>
    <lineage>
        <taxon>Bacteria</taxon>
        <taxon>Bacillati</taxon>
        <taxon>Bacillota</taxon>
        <taxon>Bacilli</taxon>
        <taxon>Lactobacillales</taxon>
        <taxon>Enterococcaceae</taxon>
        <taxon>Enterococcus</taxon>
    </lineage>
</organism>
<evidence type="ECO:0000256" key="5">
    <source>
        <dbReference type="ARBA" id="ARBA00022475"/>
    </source>
</evidence>
<name>A0ABV9MXJ6_9ENTE</name>
<evidence type="ECO:0000256" key="4">
    <source>
        <dbReference type="ARBA" id="ARBA00022448"/>
    </source>
</evidence>
<dbReference type="EMBL" id="JBHSGS010000049">
    <property type="protein sequence ID" value="MFC4719876.1"/>
    <property type="molecule type" value="Genomic_DNA"/>
</dbReference>
<keyword evidence="12" id="KW-0282">Flagellum</keyword>
<evidence type="ECO:0000256" key="1">
    <source>
        <dbReference type="ARBA" id="ARBA00004413"/>
    </source>
</evidence>
<dbReference type="Gene3D" id="1.10.287.1700">
    <property type="match status" value="1"/>
</dbReference>
<protein>
    <recommendedName>
        <fullName evidence="3">Flagellar FliJ protein</fullName>
    </recommendedName>
</protein>
<keyword evidence="6" id="KW-0145">Chemotaxis</keyword>
<dbReference type="InterPro" id="IPR053716">
    <property type="entry name" value="Flag_assembly_chemotaxis_eff"/>
</dbReference>
<keyword evidence="4" id="KW-0813">Transport</keyword>
<dbReference type="RefSeq" id="WP_204652842.1">
    <property type="nucleotide sequence ID" value="NZ_JAFBFD010000002.1"/>
</dbReference>
<dbReference type="Pfam" id="PF02050">
    <property type="entry name" value="FliJ"/>
    <property type="match status" value="1"/>
</dbReference>
<keyword evidence="7" id="KW-1005">Bacterial flagellum biogenesis</keyword>
<accession>A0ABV9MXJ6</accession>
<keyword evidence="11" id="KW-0175">Coiled coil</keyword>
<gene>
    <name evidence="12" type="primary">fliJ</name>
    <name evidence="12" type="ORF">ACFO5I_09070</name>
</gene>
<sequence length="141" mass="17152">MTRFQFSLDKVLDVRWTAEEEAKRHYAAAQQVLSEQEEMLYLLRQEKRSLLEVPERSINRMQVQHWYLMELDRQTSLVEEQLFHSKQAVEQALGEYITAQKERKVLEKLEERQKEEYDMKEKQIEQKMLDEMSTRKLAFHS</sequence>
<evidence type="ECO:0000256" key="6">
    <source>
        <dbReference type="ARBA" id="ARBA00022500"/>
    </source>
</evidence>
<dbReference type="InterPro" id="IPR012823">
    <property type="entry name" value="Flagell_FliJ"/>
</dbReference>
<proteinExistence type="inferred from homology"/>
<comment type="caution">
    <text evidence="12">The sequence shown here is derived from an EMBL/GenBank/DDBJ whole genome shotgun (WGS) entry which is preliminary data.</text>
</comment>
<keyword evidence="12" id="KW-0966">Cell projection</keyword>